<evidence type="ECO:0000256" key="4">
    <source>
        <dbReference type="ARBA" id="ARBA00023163"/>
    </source>
</evidence>
<feature type="compositionally biased region" description="Basic residues" evidence="6">
    <location>
        <begin position="56"/>
        <end position="65"/>
    </location>
</feature>
<dbReference type="CDD" id="cd12148">
    <property type="entry name" value="fungal_TF_MHR"/>
    <property type="match status" value="1"/>
</dbReference>
<dbReference type="InterPro" id="IPR036864">
    <property type="entry name" value="Zn2-C6_fun-type_DNA-bd_sf"/>
</dbReference>
<organism evidence="8 9">
    <name type="scientific">Aspergillus oryzae var. brunneus</name>
    <dbReference type="NCBI Taxonomy" id="332754"/>
    <lineage>
        <taxon>Eukaryota</taxon>
        <taxon>Fungi</taxon>
        <taxon>Dikarya</taxon>
        <taxon>Ascomycota</taxon>
        <taxon>Pezizomycotina</taxon>
        <taxon>Eurotiomycetes</taxon>
        <taxon>Eurotiomycetidae</taxon>
        <taxon>Eurotiales</taxon>
        <taxon>Aspergillaceae</taxon>
        <taxon>Aspergillus</taxon>
        <taxon>Aspergillus subgen. Circumdati</taxon>
    </lineage>
</organism>
<keyword evidence="9" id="KW-1185">Reference proteome</keyword>
<evidence type="ECO:0000256" key="1">
    <source>
        <dbReference type="ARBA" id="ARBA00004123"/>
    </source>
</evidence>
<evidence type="ECO:0000256" key="2">
    <source>
        <dbReference type="ARBA" id="ARBA00023015"/>
    </source>
</evidence>
<accession>A0ABQ6KF40</accession>
<dbReference type="SMART" id="SM00066">
    <property type="entry name" value="GAL4"/>
    <property type="match status" value="1"/>
</dbReference>
<dbReference type="CDD" id="cd00067">
    <property type="entry name" value="GAL4"/>
    <property type="match status" value="1"/>
</dbReference>
<protein>
    <submittedName>
        <fullName evidence="8">Unnamed protein product</fullName>
    </submittedName>
</protein>
<keyword evidence="4" id="KW-0804">Transcription</keyword>
<comment type="caution">
    <text evidence="8">The sequence shown here is derived from an EMBL/GenBank/DDBJ whole genome shotgun (WGS) entry which is preliminary data.</text>
</comment>
<dbReference type="Proteomes" id="UP001165189">
    <property type="component" value="Unassembled WGS sequence"/>
</dbReference>
<sequence length="768" mass="85522">MADGLRSPDPANASEGLMKYACTVCKRRKVKCDRREPCSTCVKDHAPCQYRDPVPPRRRKTKQKTVLRTLNGNDDTQKTTVSHQNQEPLASDDISTRLHFLQNSSKSLQSDTKSETGPGRLISKGERSIYLDKLVALIYAESILPESSGGISYQIPRARIEGELELDEGALLFGAASTPNLSGLHPNPVHIFKLWQTFLENVNPLTKIIHVPTLQPHILNASGNIDSMPSELEALMFTIYCAAIRSLSDEEVLQGFGKSRTALLAQYQQASQSALIKAGLLKTSNMVVLQAFVIFIVSFPFLSYDGSRLGLSIFETEMRRRLWWQITVVDAAISRMSGSTSSLYPLADTRIPLNVNDSDLDVKMKETPPESSSATEMIFCLIRYELGQWLERQSRSKPAGFDGYWESISGGSIPIEEKDRMIEELEDAIERKFTVHCDPSIPLHLMTMIVAWSVPLILRLAAHHPRVYHEKGELPTQAEKDLVFKTCLSVLEYGNILLTTEEMRKYLWHVDSQFPWDSLIYILDELRHRAIGDETAKAWHLIDVTCSRQYHQPGPRARSPLHFALANLAVKAWTAHVAECERRHMSTIPQPNIIPTFIELTQQKILYSLSASTRAATSSSQDQDQRSIPARAATLDASPFSAVPQLREVVLQSTNPVEDNAHFSSSVGLGPAESSPFDWAQWDASLQEIVRLHSLKGVGVRLVMTVEMEGGNPGVPVHQIQVAFGADIDAISAASTHRLISSWLYGNLAGAKLLVFVAMNMEIATSQE</sequence>
<reference evidence="8" key="1">
    <citation type="submission" date="2023-04" db="EMBL/GenBank/DDBJ databases">
        <title>Aspergillus oryzae var. brunneus NBRC 4377.</title>
        <authorList>
            <person name="Ichikawa N."/>
            <person name="Sato H."/>
            <person name="Tonouchi N."/>
        </authorList>
    </citation>
    <scope>NUCLEOTIDE SEQUENCE</scope>
    <source>
        <strain evidence="8">NBRC 4377</strain>
    </source>
</reference>
<evidence type="ECO:0000256" key="3">
    <source>
        <dbReference type="ARBA" id="ARBA00023125"/>
    </source>
</evidence>
<proteinExistence type="predicted"/>
<dbReference type="Pfam" id="PF00172">
    <property type="entry name" value="Zn_clus"/>
    <property type="match status" value="1"/>
</dbReference>
<feature type="region of interest" description="Disordered" evidence="6">
    <location>
        <begin position="49"/>
        <end position="93"/>
    </location>
</feature>
<feature type="compositionally biased region" description="Polar residues" evidence="6">
    <location>
        <begin position="66"/>
        <end position="88"/>
    </location>
</feature>
<gene>
    <name evidence="8" type="ORF">Aory05_000077100</name>
</gene>
<dbReference type="PROSITE" id="PS50048">
    <property type="entry name" value="ZN2_CY6_FUNGAL_2"/>
    <property type="match status" value="1"/>
</dbReference>
<keyword evidence="3" id="KW-0238">DNA-binding</keyword>
<dbReference type="InterPro" id="IPR050613">
    <property type="entry name" value="Sec_Metabolite_Reg"/>
</dbReference>
<feature type="domain" description="Zn(2)-C6 fungal-type" evidence="7">
    <location>
        <begin position="21"/>
        <end position="50"/>
    </location>
</feature>
<evidence type="ECO:0000256" key="6">
    <source>
        <dbReference type="SAM" id="MobiDB-lite"/>
    </source>
</evidence>
<keyword evidence="2" id="KW-0805">Transcription regulation</keyword>
<keyword evidence="5" id="KW-0539">Nucleus</keyword>
<dbReference type="PANTHER" id="PTHR31001">
    <property type="entry name" value="UNCHARACTERIZED TRANSCRIPTIONAL REGULATORY PROTEIN"/>
    <property type="match status" value="1"/>
</dbReference>
<evidence type="ECO:0000313" key="9">
    <source>
        <dbReference type="Proteomes" id="UP001165189"/>
    </source>
</evidence>
<name>A0ABQ6KF40_ASPOZ</name>
<dbReference type="PROSITE" id="PS00463">
    <property type="entry name" value="ZN2_CY6_FUNGAL_1"/>
    <property type="match status" value="1"/>
</dbReference>
<evidence type="ECO:0000313" key="8">
    <source>
        <dbReference type="EMBL" id="GMG41579.1"/>
    </source>
</evidence>
<dbReference type="SUPFAM" id="SSF57701">
    <property type="entry name" value="Zn2/Cys6 DNA-binding domain"/>
    <property type="match status" value="1"/>
</dbReference>
<dbReference type="PANTHER" id="PTHR31001:SF85">
    <property type="entry name" value="ZN(II)2CYS6 TRANSCRIPTION FACTOR (EUROFUNG)"/>
    <property type="match status" value="1"/>
</dbReference>
<dbReference type="EMBL" id="BSYB01000002">
    <property type="protein sequence ID" value="GMG41579.1"/>
    <property type="molecule type" value="Genomic_DNA"/>
</dbReference>
<evidence type="ECO:0000256" key="5">
    <source>
        <dbReference type="ARBA" id="ARBA00023242"/>
    </source>
</evidence>
<comment type="subcellular location">
    <subcellularLocation>
        <location evidence="1">Nucleus</location>
    </subcellularLocation>
</comment>
<evidence type="ECO:0000259" key="7">
    <source>
        <dbReference type="PROSITE" id="PS50048"/>
    </source>
</evidence>
<dbReference type="Gene3D" id="4.10.240.10">
    <property type="entry name" value="Zn(2)-C6 fungal-type DNA-binding domain"/>
    <property type="match status" value="1"/>
</dbReference>
<dbReference type="InterPro" id="IPR001138">
    <property type="entry name" value="Zn2Cys6_DnaBD"/>
</dbReference>